<dbReference type="KEGG" id="nmk:CHR53_07225"/>
<accession>A0A3T0HVB6</accession>
<dbReference type="SUPFAM" id="SSF52980">
    <property type="entry name" value="Restriction endonuclease-like"/>
    <property type="match status" value="1"/>
</dbReference>
<name>A0A3T0HVB6_9BACI</name>
<dbReference type="Gene3D" id="3.40.960.10">
    <property type="entry name" value="VSR Endonuclease"/>
    <property type="match status" value="1"/>
</dbReference>
<sequence>MPANCFYIGGQSKGDDCMHYHNKEWLYYEYHEQRRTTDEIAEQFGINRKTVSYFLKKYDIPKPCKESELLIEITCHNCKEPTSKPLTYLRKRIKVGRTKVFCSRECADLHHSKTMTGENNPNFNGVFHGESTSEWSDEKRAKAIEKMKQTVKEKGLNIGEKNPRWKGGRKDLDCVICGKSSTYSPYTYRKIQEGKQKPCCNNECALALSRRSVKFSSTSIEVKMANELSVRGIEYIEQYILGDKFRLDFLLPEYNIVIECDGNYWHTLPKTVKRDKAKNAYIKACGFSLYRFWESEINSDVESCVDVVMAEINEKEAN</sequence>
<proteinExistence type="predicted"/>
<dbReference type="Pfam" id="PF18741">
    <property type="entry name" value="MTES_1575"/>
    <property type="match status" value="1"/>
</dbReference>
<dbReference type="InterPro" id="IPR011335">
    <property type="entry name" value="Restrct_endonuc-II-like"/>
</dbReference>
<feature type="domain" description="Restriction endonuclease type II-like" evidence="1">
    <location>
        <begin position="222"/>
        <end position="312"/>
    </location>
</feature>
<organism evidence="2 3">
    <name type="scientific">Neobacillus mesonae</name>
    <dbReference type="NCBI Taxonomy" id="1193713"/>
    <lineage>
        <taxon>Bacteria</taxon>
        <taxon>Bacillati</taxon>
        <taxon>Bacillota</taxon>
        <taxon>Bacilli</taxon>
        <taxon>Bacillales</taxon>
        <taxon>Bacillaceae</taxon>
        <taxon>Neobacillus</taxon>
    </lineage>
</organism>
<dbReference type="AlphaFoldDB" id="A0A3T0HVB6"/>
<protein>
    <recommendedName>
        <fullName evidence="1">Restriction endonuclease type II-like domain-containing protein</fullName>
    </recommendedName>
</protein>
<evidence type="ECO:0000259" key="1">
    <source>
        <dbReference type="Pfam" id="PF18741"/>
    </source>
</evidence>
<dbReference type="Gene3D" id="1.10.10.60">
    <property type="entry name" value="Homeodomain-like"/>
    <property type="match status" value="1"/>
</dbReference>
<dbReference type="Proteomes" id="UP000282892">
    <property type="component" value="Chromosome"/>
</dbReference>
<dbReference type="EMBL" id="CP022572">
    <property type="protein sequence ID" value="AZU61061.1"/>
    <property type="molecule type" value="Genomic_DNA"/>
</dbReference>
<keyword evidence="3" id="KW-1185">Reference proteome</keyword>
<dbReference type="InterPro" id="IPR049468">
    <property type="entry name" value="Restrct_endonuc-II-like_dom"/>
</dbReference>
<evidence type="ECO:0000313" key="3">
    <source>
        <dbReference type="Proteomes" id="UP000282892"/>
    </source>
</evidence>
<gene>
    <name evidence="2" type="ORF">CHR53_07225</name>
</gene>
<evidence type="ECO:0000313" key="2">
    <source>
        <dbReference type="EMBL" id="AZU61061.1"/>
    </source>
</evidence>
<reference evidence="2 3" key="1">
    <citation type="submission" date="2017-07" db="EMBL/GenBank/DDBJ databases">
        <title>The complete genome sequence of Bacillus mesonae strain H20-5, an efficient strain improving plant abiotic stress resistance.</title>
        <authorList>
            <person name="Kim S.Y."/>
            <person name="Song H."/>
            <person name="Sang M.K."/>
            <person name="Weon H.-Y."/>
            <person name="Song J."/>
        </authorList>
    </citation>
    <scope>NUCLEOTIDE SEQUENCE [LARGE SCALE GENOMIC DNA]</scope>
    <source>
        <strain evidence="2 3">H20-5</strain>
    </source>
</reference>
<dbReference type="OrthoDB" id="9757917at2"/>